<name>A0AAD2ZQD9_PSEPU</name>
<dbReference type="RefSeq" id="WP_004577408.1">
    <property type="nucleotide sequence ID" value="NZ_APBQ01000200.1"/>
</dbReference>
<dbReference type="AlphaFoldDB" id="A0AAD2ZQD9"/>
<dbReference type="SUPFAM" id="SSF55729">
    <property type="entry name" value="Acyl-CoA N-acyltransferases (Nat)"/>
    <property type="match status" value="1"/>
</dbReference>
<dbReference type="Gene3D" id="3.40.630.30">
    <property type="match status" value="1"/>
</dbReference>
<proteinExistence type="predicted"/>
<gene>
    <name evidence="1" type="ORF">C206_27212</name>
</gene>
<reference evidence="1 2" key="1">
    <citation type="submission" date="2013-02" db="EMBL/GenBank/DDBJ databases">
        <title>Insights into the proteome of triclosan-resistant Pseudomonas putida TRO1, isolated from activated sludge.</title>
        <authorList>
            <person name="Lolas I.B."/>
            <person name="Almeida B."/>
            <person name="Starnawski P.M."/>
            <person name="Soenderkaer M."/>
            <person name="Nielsen K.L."/>
            <person name="Nielsen J.L."/>
        </authorList>
    </citation>
    <scope>NUCLEOTIDE SEQUENCE [LARGE SCALE GENOMIC DNA]</scope>
    <source>
        <strain evidence="1 2">TRO1</strain>
    </source>
</reference>
<evidence type="ECO:0000313" key="1">
    <source>
        <dbReference type="EMBL" id="ENY74400.1"/>
    </source>
</evidence>
<sequence length="184" mass="21719">MSDQMTFDPMRDFFQRRQRALLDVQARGLQLVIDRSEPIRGNFCFPGPDIDAAIQHQGEHVGRVWYGFSPLHDRLYIDDIEIDSRHQGRGFGQVALWLLWSRYQLPLTPLYEVMRSHGFWAKVRKRFAAAGVTLTRDLRTGEQEVEQQRWQHLIPETDAERLNREYWEGEDAKLICRPVEQRPA</sequence>
<comment type="caution">
    <text evidence="1">The sequence shown here is derived from an EMBL/GenBank/DDBJ whole genome shotgun (WGS) entry which is preliminary data.</text>
</comment>
<evidence type="ECO:0000313" key="2">
    <source>
        <dbReference type="Proteomes" id="UP000013237"/>
    </source>
</evidence>
<dbReference type="InterPro" id="IPR016181">
    <property type="entry name" value="Acyl_CoA_acyltransferase"/>
</dbReference>
<dbReference type="Proteomes" id="UP000013237">
    <property type="component" value="Unassembled WGS sequence"/>
</dbReference>
<dbReference type="EMBL" id="APBQ01000200">
    <property type="protein sequence ID" value="ENY74400.1"/>
    <property type="molecule type" value="Genomic_DNA"/>
</dbReference>
<accession>A0AAD2ZQD9</accession>
<organism evidence="1 2">
    <name type="scientific">Pseudomonas putida TRO1</name>
    <dbReference type="NCBI Taxonomy" id="1227924"/>
    <lineage>
        <taxon>Bacteria</taxon>
        <taxon>Pseudomonadati</taxon>
        <taxon>Pseudomonadota</taxon>
        <taxon>Gammaproteobacteria</taxon>
        <taxon>Pseudomonadales</taxon>
        <taxon>Pseudomonadaceae</taxon>
        <taxon>Pseudomonas</taxon>
    </lineage>
</organism>
<protein>
    <submittedName>
        <fullName evidence="1">Uncharacterized protein</fullName>
    </submittedName>
</protein>